<evidence type="ECO:0000256" key="1">
    <source>
        <dbReference type="SAM" id="MobiDB-lite"/>
    </source>
</evidence>
<keyword evidence="3" id="KW-1185">Reference proteome</keyword>
<feature type="compositionally biased region" description="Polar residues" evidence="1">
    <location>
        <begin position="1"/>
        <end position="14"/>
    </location>
</feature>
<evidence type="ECO:0000313" key="3">
    <source>
        <dbReference type="Proteomes" id="UP000054498"/>
    </source>
</evidence>
<feature type="region of interest" description="Disordered" evidence="1">
    <location>
        <begin position="160"/>
        <end position="180"/>
    </location>
</feature>
<dbReference type="KEGG" id="mng:MNEG_15819"/>
<organism evidence="2 3">
    <name type="scientific">Monoraphidium neglectum</name>
    <dbReference type="NCBI Taxonomy" id="145388"/>
    <lineage>
        <taxon>Eukaryota</taxon>
        <taxon>Viridiplantae</taxon>
        <taxon>Chlorophyta</taxon>
        <taxon>core chlorophytes</taxon>
        <taxon>Chlorophyceae</taxon>
        <taxon>CS clade</taxon>
        <taxon>Sphaeropleales</taxon>
        <taxon>Selenastraceae</taxon>
        <taxon>Monoraphidium</taxon>
    </lineage>
</organism>
<dbReference type="EMBL" id="KK105912">
    <property type="protein sequence ID" value="KIY92144.1"/>
    <property type="molecule type" value="Genomic_DNA"/>
</dbReference>
<name>A0A0D2LJK2_9CHLO</name>
<gene>
    <name evidence="2" type="ORF">MNEG_15819</name>
</gene>
<dbReference type="RefSeq" id="XP_013891164.1">
    <property type="nucleotide sequence ID" value="XM_014035710.1"/>
</dbReference>
<dbReference type="AlphaFoldDB" id="A0A0D2LJK2"/>
<reference evidence="2 3" key="1">
    <citation type="journal article" date="2013" name="BMC Genomics">
        <title>Reconstruction of the lipid metabolism for the microalga Monoraphidium neglectum from its genome sequence reveals characteristics suitable for biofuel production.</title>
        <authorList>
            <person name="Bogen C."/>
            <person name="Al-Dilaimi A."/>
            <person name="Albersmeier A."/>
            <person name="Wichmann J."/>
            <person name="Grundmann M."/>
            <person name="Rupp O."/>
            <person name="Lauersen K.J."/>
            <person name="Blifernez-Klassen O."/>
            <person name="Kalinowski J."/>
            <person name="Goesmann A."/>
            <person name="Mussgnug J.H."/>
            <person name="Kruse O."/>
        </authorList>
    </citation>
    <scope>NUCLEOTIDE SEQUENCE [LARGE SCALE GENOMIC DNA]</scope>
    <source>
        <strain evidence="2 3">SAG 48.87</strain>
    </source>
</reference>
<dbReference type="GeneID" id="25733518"/>
<protein>
    <submittedName>
        <fullName evidence="2">Uncharacterized protein</fullName>
    </submittedName>
</protein>
<sequence>MRTRFSGRNSTRRSATSDEIESELDALLAGDEGASMPARGYSQIRRKHNSRPDFNNPNWADEVDDWGEFWGAAAYWDERELEDLDALDDEHDASLMLAMRAAADGDEDAAFAVGLARREKRTDAARLSRARQLISALRDAGKAASAQLILGAALDRHTPYTETPAEDAEPDVITIEDPNPNVPDLYLRAMVEKQQRKDALDAGERPLQGGF</sequence>
<proteinExistence type="predicted"/>
<feature type="region of interest" description="Disordered" evidence="1">
    <location>
        <begin position="1"/>
        <end position="20"/>
    </location>
</feature>
<dbReference type="Proteomes" id="UP000054498">
    <property type="component" value="Unassembled WGS sequence"/>
</dbReference>
<evidence type="ECO:0000313" key="2">
    <source>
        <dbReference type="EMBL" id="KIY92144.1"/>
    </source>
</evidence>
<feature type="region of interest" description="Disordered" evidence="1">
    <location>
        <begin position="27"/>
        <end position="53"/>
    </location>
</feature>
<accession>A0A0D2LJK2</accession>